<evidence type="ECO:0000256" key="3">
    <source>
        <dbReference type="ARBA" id="ARBA00022801"/>
    </source>
</evidence>
<dbReference type="InterPro" id="IPR033116">
    <property type="entry name" value="TRYPSIN_SER"/>
</dbReference>
<dbReference type="InterPro" id="IPR018114">
    <property type="entry name" value="TRYPSIN_HIS"/>
</dbReference>
<name>A0A437CC40_ORYJA</name>
<reference evidence="9 10" key="1">
    <citation type="submission" date="2018-11" db="EMBL/GenBank/DDBJ databases">
        <authorList>
            <person name="Lopez-Roques C."/>
            <person name="Donnadieu C."/>
            <person name="Bouchez O."/>
            <person name="Klopp C."/>
            <person name="Cabau C."/>
            <person name="Zahm M."/>
        </authorList>
    </citation>
    <scope>NUCLEOTIDE SEQUENCE [LARGE SCALE GENOMIC DNA]</scope>
    <source>
        <strain evidence="9">RS831</strain>
        <tissue evidence="9">Whole body</tissue>
    </source>
</reference>
<dbReference type="FunFam" id="2.40.10.10:FF:000024">
    <property type="entry name" value="Serine protease 53"/>
    <property type="match status" value="1"/>
</dbReference>
<dbReference type="Pfam" id="PF00089">
    <property type="entry name" value="Trypsin"/>
    <property type="match status" value="1"/>
</dbReference>
<accession>A0A437CC40</accession>
<dbReference type="PANTHER" id="PTHR24253">
    <property type="entry name" value="TRANSMEMBRANE PROTEASE SERINE"/>
    <property type="match status" value="1"/>
</dbReference>
<dbReference type="PROSITE" id="PS00135">
    <property type="entry name" value="TRYPSIN_SER"/>
    <property type="match status" value="1"/>
</dbReference>
<evidence type="ECO:0000256" key="4">
    <source>
        <dbReference type="ARBA" id="ARBA00022825"/>
    </source>
</evidence>
<evidence type="ECO:0000256" key="5">
    <source>
        <dbReference type="ARBA" id="ARBA00023157"/>
    </source>
</evidence>
<proteinExistence type="predicted"/>
<evidence type="ECO:0000256" key="6">
    <source>
        <dbReference type="ARBA" id="ARBA00023180"/>
    </source>
</evidence>
<keyword evidence="1 7" id="KW-0645">Protease</keyword>
<keyword evidence="6" id="KW-0325">Glycoprotein</keyword>
<evidence type="ECO:0000313" key="10">
    <source>
        <dbReference type="Proteomes" id="UP000283210"/>
    </source>
</evidence>
<reference evidence="9 10" key="2">
    <citation type="submission" date="2019-01" db="EMBL/GenBank/DDBJ databases">
        <title>A chromosome length genome reference of the Java medaka (oryzias javanicus).</title>
        <authorList>
            <person name="Herpin A."/>
            <person name="Takehana Y."/>
            <person name="Naruse K."/>
            <person name="Ansai S."/>
            <person name="Kawaguchi M."/>
        </authorList>
    </citation>
    <scope>NUCLEOTIDE SEQUENCE [LARGE SCALE GENOMIC DNA]</scope>
    <source>
        <strain evidence="9">RS831</strain>
        <tissue evidence="9">Whole body</tissue>
    </source>
</reference>
<gene>
    <name evidence="9" type="ORF">OJAV_G00180060</name>
</gene>
<keyword evidence="10" id="KW-1185">Reference proteome</keyword>
<keyword evidence="5" id="KW-1015">Disulfide bond</keyword>
<dbReference type="OrthoDB" id="9448935at2759"/>
<keyword evidence="3 7" id="KW-0378">Hydrolase</keyword>
<dbReference type="PANTHER" id="PTHR24253:SF144">
    <property type="entry name" value="CHYMOTRYPSIN-LIKE PROTEASE CTRL-1-RELATED"/>
    <property type="match status" value="1"/>
</dbReference>
<dbReference type="PRINTS" id="PR00722">
    <property type="entry name" value="CHYMOTRYPSIN"/>
</dbReference>
<dbReference type="SUPFAM" id="SSF50494">
    <property type="entry name" value="Trypsin-like serine proteases"/>
    <property type="match status" value="1"/>
</dbReference>
<evidence type="ECO:0000256" key="2">
    <source>
        <dbReference type="ARBA" id="ARBA00022729"/>
    </source>
</evidence>
<protein>
    <recommendedName>
        <fullName evidence="8">Peptidase S1 domain-containing protein</fullName>
    </recommendedName>
</protein>
<evidence type="ECO:0000256" key="1">
    <source>
        <dbReference type="ARBA" id="ARBA00022670"/>
    </source>
</evidence>
<evidence type="ECO:0000313" key="9">
    <source>
        <dbReference type="EMBL" id="RVE60355.1"/>
    </source>
</evidence>
<organism evidence="9 10">
    <name type="scientific">Oryzias javanicus</name>
    <name type="common">Javanese ricefish</name>
    <name type="synonym">Aplocheilus javanicus</name>
    <dbReference type="NCBI Taxonomy" id="123683"/>
    <lineage>
        <taxon>Eukaryota</taxon>
        <taxon>Metazoa</taxon>
        <taxon>Chordata</taxon>
        <taxon>Craniata</taxon>
        <taxon>Vertebrata</taxon>
        <taxon>Euteleostomi</taxon>
        <taxon>Actinopterygii</taxon>
        <taxon>Neopterygii</taxon>
        <taxon>Teleostei</taxon>
        <taxon>Neoteleostei</taxon>
        <taxon>Acanthomorphata</taxon>
        <taxon>Ovalentaria</taxon>
        <taxon>Atherinomorphae</taxon>
        <taxon>Beloniformes</taxon>
        <taxon>Adrianichthyidae</taxon>
        <taxon>Oryziinae</taxon>
        <taxon>Oryzias</taxon>
    </lineage>
</organism>
<feature type="domain" description="Peptidase S1" evidence="8">
    <location>
        <begin position="54"/>
        <end position="284"/>
    </location>
</feature>
<dbReference type="PROSITE" id="PS50240">
    <property type="entry name" value="TRYPSIN_DOM"/>
    <property type="match status" value="1"/>
</dbReference>
<dbReference type="AlphaFoldDB" id="A0A437CC40"/>
<dbReference type="InterPro" id="IPR043504">
    <property type="entry name" value="Peptidase_S1_PA_chymotrypsin"/>
</dbReference>
<dbReference type="GO" id="GO:0004252">
    <property type="term" value="F:serine-type endopeptidase activity"/>
    <property type="evidence" value="ECO:0007669"/>
    <property type="project" value="InterPro"/>
</dbReference>
<keyword evidence="4 7" id="KW-0720">Serine protease</keyword>
<dbReference type="PROSITE" id="PS00134">
    <property type="entry name" value="TRYPSIN_HIS"/>
    <property type="match status" value="1"/>
</dbReference>
<evidence type="ECO:0000259" key="8">
    <source>
        <dbReference type="PROSITE" id="PS50240"/>
    </source>
</evidence>
<dbReference type="InterPro" id="IPR001254">
    <property type="entry name" value="Trypsin_dom"/>
</dbReference>
<dbReference type="InterPro" id="IPR001314">
    <property type="entry name" value="Peptidase_S1A"/>
</dbReference>
<dbReference type="Gene3D" id="2.40.10.10">
    <property type="entry name" value="Trypsin-like serine proteases"/>
    <property type="match status" value="2"/>
</dbReference>
<dbReference type="Proteomes" id="UP000283210">
    <property type="component" value="Chromosome 18"/>
</dbReference>
<keyword evidence="2" id="KW-0732">Signal</keyword>
<dbReference type="InterPro" id="IPR009003">
    <property type="entry name" value="Peptidase_S1_PA"/>
</dbReference>
<dbReference type="GO" id="GO:0006508">
    <property type="term" value="P:proteolysis"/>
    <property type="evidence" value="ECO:0007669"/>
    <property type="project" value="UniProtKB-KW"/>
</dbReference>
<dbReference type="SMART" id="SM00020">
    <property type="entry name" value="Tryp_SPc"/>
    <property type="match status" value="1"/>
</dbReference>
<dbReference type="EMBL" id="CM012454">
    <property type="protein sequence ID" value="RVE60355.1"/>
    <property type="molecule type" value="Genomic_DNA"/>
</dbReference>
<dbReference type="CDD" id="cd00190">
    <property type="entry name" value="Tryp_SPc"/>
    <property type="match status" value="1"/>
</dbReference>
<dbReference type="OMA" id="HLGAYNL"/>
<evidence type="ECO:0000256" key="7">
    <source>
        <dbReference type="RuleBase" id="RU363034"/>
    </source>
</evidence>
<sequence length="355" mass="38594">MRWRFISGLRRGEKILKMALQQSVCGFTVMIFLLCTGCHSQMPACGRVQINSRIVGGQEAAPGMWPWQAVLFSNGEFSCGGSLITDQWVLTAAHCLSIADLNTTTVQVGAQNRSGDPNAESRTLEDIVCHPDYDSETYNNDVCLLKLSAPVQFNQYIQPVCLASRDSAFHDGTSSWVTGFGDNGFGYSPEVLQEVNVPIVGPNRCKCYYRDSNEITDNMLCAGLENGGKDSCQGDSGGPLVILRDSTWIQGGVVSFGQGCAQPEKPGVYARVSEYQDWITNTVTGMDPSFVTYSPGGYDMDQFFTCSTMEPPIGPPTPPPTDDTLFGGAEHLSHFTHIFSLSALAVLLHVFFGSM</sequence>